<feature type="region of interest" description="Disordered" evidence="1">
    <location>
        <begin position="52"/>
        <end position="81"/>
    </location>
</feature>
<dbReference type="Proteomes" id="UP000245048">
    <property type="component" value="Unassembled WGS sequence"/>
</dbReference>
<evidence type="ECO:0000256" key="1">
    <source>
        <dbReference type="SAM" id="MobiDB-lite"/>
    </source>
</evidence>
<feature type="compositionally biased region" description="Basic and acidic residues" evidence="1">
    <location>
        <begin position="62"/>
        <end position="77"/>
    </location>
</feature>
<evidence type="ECO:0000313" key="2">
    <source>
        <dbReference type="EMBL" id="PWC29972.1"/>
    </source>
</evidence>
<feature type="compositionally biased region" description="Basic residues" evidence="1">
    <location>
        <begin position="122"/>
        <end position="136"/>
    </location>
</feature>
<dbReference type="OrthoDB" id="7210901at2"/>
<keyword evidence="3" id="KW-1185">Reference proteome</keyword>
<name>A0A2U1V7U5_9PROT</name>
<gene>
    <name evidence="2" type="ORF">CR165_03640</name>
</gene>
<reference evidence="3" key="1">
    <citation type="submission" date="2017-10" db="EMBL/GenBank/DDBJ databases">
        <authorList>
            <person name="Toshchakov S.V."/>
            <person name="Goeva M.A."/>
        </authorList>
    </citation>
    <scope>NUCLEOTIDE SEQUENCE [LARGE SCALE GENOMIC DNA]</scope>
    <source>
        <strain evidence="3">JR1/69-1-13</strain>
    </source>
</reference>
<sequence length="172" mass="19406">MSLPIATERRLLTATEFEAVSRSHYPDLCGLPKPELIEMARTLREFRDKARDVGRGRRREMRGKAEPRGATPARDESGLSLKKQVFASALKRVNKEIGRHDAAARRPAQGEIARRALEMKRASRVRHHPSSGRTAHRGMNPVEHDSRMTQVDPRQVGSVSQATRNNQARRDA</sequence>
<feature type="region of interest" description="Disordered" evidence="1">
    <location>
        <begin position="117"/>
        <end position="172"/>
    </location>
</feature>
<dbReference type="RefSeq" id="WP_109515608.1">
    <property type="nucleotide sequence ID" value="NZ_PDOA01000002.1"/>
</dbReference>
<protein>
    <submittedName>
        <fullName evidence="2">Uncharacterized protein</fullName>
    </submittedName>
</protein>
<organism evidence="2 3">
    <name type="scientific">Teichococcus aestuarii</name>
    <dbReference type="NCBI Taxonomy" id="568898"/>
    <lineage>
        <taxon>Bacteria</taxon>
        <taxon>Pseudomonadati</taxon>
        <taxon>Pseudomonadota</taxon>
        <taxon>Alphaproteobacteria</taxon>
        <taxon>Acetobacterales</taxon>
        <taxon>Roseomonadaceae</taxon>
        <taxon>Roseomonas</taxon>
    </lineage>
</organism>
<dbReference type="EMBL" id="PDOA01000002">
    <property type="protein sequence ID" value="PWC29972.1"/>
    <property type="molecule type" value="Genomic_DNA"/>
</dbReference>
<feature type="compositionally biased region" description="Polar residues" evidence="1">
    <location>
        <begin position="157"/>
        <end position="166"/>
    </location>
</feature>
<evidence type="ECO:0000313" key="3">
    <source>
        <dbReference type="Proteomes" id="UP000245048"/>
    </source>
</evidence>
<proteinExistence type="predicted"/>
<dbReference type="AlphaFoldDB" id="A0A2U1V7U5"/>
<comment type="caution">
    <text evidence="2">The sequence shown here is derived from an EMBL/GenBank/DDBJ whole genome shotgun (WGS) entry which is preliminary data.</text>
</comment>
<accession>A0A2U1V7U5</accession>